<keyword evidence="1" id="KW-1133">Transmembrane helix</keyword>
<dbReference type="EMBL" id="BOMB01000029">
    <property type="protein sequence ID" value="GID14134.1"/>
    <property type="molecule type" value="Genomic_DNA"/>
</dbReference>
<dbReference type="AlphaFoldDB" id="A0A8J3NC94"/>
<feature type="transmembrane region" description="Helical" evidence="1">
    <location>
        <begin position="90"/>
        <end position="109"/>
    </location>
</feature>
<evidence type="ECO:0000313" key="3">
    <source>
        <dbReference type="Proteomes" id="UP000612808"/>
    </source>
</evidence>
<evidence type="ECO:0000256" key="1">
    <source>
        <dbReference type="SAM" id="Phobius"/>
    </source>
</evidence>
<feature type="transmembrane region" description="Helical" evidence="1">
    <location>
        <begin position="62"/>
        <end position="84"/>
    </location>
</feature>
<proteinExistence type="predicted"/>
<comment type="caution">
    <text evidence="2">The sequence shown here is derived from an EMBL/GenBank/DDBJ whole genome shotgun (WGS) entry which is preliminary data.</text>
</comment>
<evidence type="ECO:0000313" key="2">
    <source>
        <dbReference type="EMBL" id="GID14134.1"/>
    </source>
</evidence>
<dbReference type="Proteomes" id="UP000612808">
    <property type="component" value="Unassembled WGS sequence"/>
</dbReference>
<sequence length="110" mass="11976">MAMTSEDLHADRPGITTPLSTKASEAFLSGEIDAEQYLRDARAAAERRAWREMRRADRGVPLGRIFALIGAAAYGLIALVLFSVQYHGPALVALILCLACTVLMFVRAAR</sequence>
<protein>
    <submittedName>
        <fullName evidence="2">Uncharacterized protein</fullName>
    </submittedName>
</protein>
<reference evidence="2" key="1">
    <citation type="submission" date="2021-01" db="EMBL/GenBank/DDBJ databases">
        <title>Whole genome shotgun sequence of Actinocatenispora rupis NBRC 107355.</title>
        <authorList>
            <person name="Komaki H."/>
            <person name="Tamura T."/>
        </authorList>
    </citation>
    <scope>NUCLEOTIDE SEQUENCE</scope>
    <source>
        <strain evidence="2">NBRC 107355</strain>
    </source>
</reference>
<name>A0A8J3NC94_9ACTN</name>
<accession>A0A8J3NC94</accession>
<organism evidence="2 3">
    <name type="scientific">Actinocatenispora rupis</name>
    <dbReference type="NCBI Taxonomy" id="519421"/>
    <lineage>
        <taxon>Bacteria</taxon>
        <taxon>Bacillati</taxon>
        <taxon>Actinomycetota</taxon>
        <taxon>Actinomycetes</taxon>
        <taxon>Micromonosporales</taxon>
        <taxon>Micromonosporaceae</taxon>
        <taxon>Actinocatenispora</taxon>
    </lineage>
</organism>
<gene>
    <name evidence="2" type="ORF">Aru02nite_50230</name>
</gene>
<keyword evidence="3" id="KW-1185">Reference proteome</keyword>
<keyword evidence="1" id="KW-0812">Transmembrane</keyword>
<keyword evidence="1" id="KW-0472">Membrane</keyword>